<dbReference type="Pfam" id="PF02687">
    <property type="entry name" value="FtsX"/>
    <property type="match status" value="2"/>
</dbReference>
<feature type="transmembrane region" description="Helical" evidence="6">
    <location>
        <begin position="285"/>
        <end position="312"/>
    </location>
</feature>
<comment type="caution">
    <text evidence="8">The sequence shown here is derived from an EMBL/GenBank/DDBJ whole genome shotgun (WGS) entry which is preliminary data.</text>
</comment>
<feature type="domain" description="ABC3 transporter permease C-terminal" evidence="7">
    <location>
        <begin position="642"/>
        <end position="751"/>
    </location>
</feature>
<keyword evidence="9" id="KW-1185">Reference proteome</keyword>
<comment type="subcellular location">
    <subcellularLocation>
        <location evidence="1">Cell membrane</location>
        <topology evidence="1">Multi-pass membrane protein</topology>
    </subcellularLocation>
</comment>
<gene>
    <name evidence="8" type="ORF">CUD01_02000</name>
</gene>
<keyword evidence="5 6" id="KW-0472">Membrane</keyword>
<dbReference type="Proteomes" id="UP000315842">
    <property type="component" value="Unassembled WGS sequence"/>
</dbReference>
<keyword evidence="2" id="KW-1003">Cell membrane</keyword>
<feature type="transmembrane region" description="Helical" evidence="6">
    <location>
        <begin position="637"/>
        <end position="659"/>
    </location>
</feature>
<accession>A0A4Y3K7Q9</accession>
<feature type="transmembrane region" description="Helical" evidence="6">
    <location>
        <begin position="726"/>
        <end position="749"/>
    </location>
</feature>
<feature type="transmembrane region" description="Helical" evidence="6">
    <location>
        <begin position="333"/>
        <end position="352"/>
    </location>
</feature>
<evidence type="ECO:0000313" key="9">
    <source>
        <dbReference type="Proteomes" id="UP000315842"/>
    </source>
</evidence>
<dbReference type="InterPro" id="IPR003838">
    <property type="entry name" value="ABC3_permease_C"/>
</dbReference>
<evidence type="ECO:0000256" key="1">
    <source>
        <dbReference type="ARBA" id="ARBA00004651"/>
    </source>
</evidence>
<feature type="transmembrane region" description="Helical" evidence="6">
    <location>
        <begin position="193"/>
        <end position="217"/>
    </location>
</feature>
<keyword evidence="4 6" id="KW-1133">Transmembrane helix</keyword>
<dbReference type="GO" id="GO:0005886">
    <property type="term" value="C:plasma membrane"/>
    <property type="evidence" value="ECO:0007669"/>
    <property type="project" value="UniProtKB-SubCell"/>
</dbReference>
<name>A0A4Y3K7Q9_CELUD</name>
<evidence type="ECO:0000256" key="3">
    <source>
        <dbReference type="ARBA" id="ARBA00022692"/>
    </source>
</evidence>
<dbReference type="RefSeq" id="WP_141317963.1">
    <property type="nucleotide sequence ID" value="NZ_BJLP01000002.1"/>
</dbReference>
<evidence type="ECO:0000256" key="4">
    <source>
        <dbReference type="ARBA" id="ARBA00022989"/>
    </source>
</evidence>
<feature type="transmembrane region" description="Helical" evidence="6">
    <location>
        <begin position="31"/>
        <end position="53"/>
    </location>
</feature>
<feature type="domain" description="ABC3 transporter permease C-terminal" evidence="7">
    <location>
        <begin position="197"/>
        <end position="310"/>
    </location>
</feature>
<organism evidence="8 9">
    <name type="scientific">Cellulomonas uda</name>
    <dbReference type="NCBI Taxonomy" id="1714"/>
    <lineage>
        <taxon>Bacteria</taxon>
        <taxon>Bacillati</taxon>
        <taxon>Actinomycetota</taxon>
        <taxon>Actinomycetes</taxon>
        <taxon>Micrococcales</taxon>
        <taxon>Cellulomonadaceae</taxon>
        <taxon>Cellulomonas</taxon>
    </lineage>
</organism>
<evidence type="ECO:0000259" key="7">
    <source>
        <dbReference type="Pfam" id="PF02687"/>
    </source>
</evidence>
<reference evidence="8 9" key="1">
    <citation type="submission" date="2019-06" db="EMBL/GenBank/DDBJ databases">
        <title>Whole genome shotgun sequence of Cellulomonas uda NBRC 3747.</title>
        <authorList>
            <person name="Hosoyama A."/>
            <person name="Uohara A."/>
            <person name="Ohji S."/>
            <person name="Ichikawa N."/>
        </authorList>
    </citation>
    <scope>NUCLEOTIDE SEQUENCE [LARGE SCALE GENOMIC DNA]</scope>
    <source>
        <strain evidence="8 9">NBRC 3747</strain>
    </source>
</reference>
<feature type="transmembrane region" description="Helical" evidence="6">
    <location>
        <begin position="238"/>
        <end position="265"/>
    </location>
</feature>
<feature type="transmembrane region" description="Helical" evidence="6">
    <location>
        <begin position="358"/>
        <end position="382"/>
    </location>
</feature>
<evidence type="ECO:0000313" key="8">
    <source>
        <dbReference type="EMBL" id="GEA79756.1"/>
    </source>
</evidence>
<proteinExistence type="predicted"/>
<evidence type="ECO:0000256" key="5">
    <source>
        <dbReference type="ARBA" id="ARBA00023136"/>
    </source>
</evidence>
<dbReference type="AlphaFoldDB" id="A0A4Y3K7Q9"/>
<evidence type="ECO:0000256" key="2">
    <source>
        <dbReference type="ARBA" id="ARBA00022475"/>
    </source>
</evidence>
<dbReference type="EMBL" id="BJLP01000002">
    <property type="protein sequence ID" value="GEA79756.1"/>
    <property type="molecule type" value="Genomic_DNA"/>
</dbReference>
<feature type="transmembrane region" description="Helical" evidence="6">
    <location>
        <begin position="412"/>
        <end position="437"/>
    </location>
</feature>
<feature type="transmembrane region" description="Helical" evidence="6">
    <location>
        <begin position="689"/>
        <end position="714"/>
    </location>
</feature>
<evidence type="ECO:0000256" key="6">
    <source>
        <dbReference type="SAM" id="Phobius"/>
    </source>
</evidence>
<keyword evidence="3 6" id="KW-0812">Transmembrane</keyword>
<sequence length="760" mass="78367">MSRDGTPRAWRARAGLLLDIAWTGLRRAPTIALVPFLAALGGTLVVLGAAATIDVALDRAEVTAARMPIVGDEDGLRVQVSEGRFAGRSIHVVDVWASDPTSHAAPGVTRMPRAGELVVSPAFGELRRREGSTLANRYPGDVVATVGPSGLLGPHELVVWVGRDDSELSPDLRVSGFGTDAADVLRVPSDLRVAVPVLVVVFLLPVVILFATAAAIGAERRERRLAALRLLGLSRTSARGVVVLESVIPVLPGVLAAALVLRPAARWAAPSLPFDGGVWPGMVDVSLPALLAATATVLGVATVVVVGALRRLDVGPLAVLRRASMAGVSRARGWPLAVGLALLAGSVVAMGAQDDVEVAAWLFIAALAGVLVGVPVATPLVVRWCASVTGRLTGSWVAELASARVAQRPERYARVVAGSAVVVLVSGLLLSLLPLLAGAESADLRAARASTVDDLVLADVQDRDGEVDGHEVAAVVRVDVIQVAVGPDVRAVAVVDCAALGELLVVDPPCVPGGAALVWDAALPPGSQVVRERVEPDGTITYDELGAVGRLPVQPTSETFEQIRELLPANGGVIDRSALDPITVADAAVHATVLVLPGAHGTEAARTAVAPVRPDSALTLEERIQDAERTSITYRRITIAVVAAAGAMAAMLLCAALLAEIAAQRRERALLRVVGVREAELARSTVAQAALAAVPGVALSWLLAVALCAVFLALDGSGPARIPWGGMGAIAAGALLLPLVASTAVLPAMRTTHHRDLSRD</sequence>
<protein>
    <recommendedName>
        <fullName evidence="7">ABC3 transporter permease C-terminal domain-containing protein</fullName>
    </recommendedName>
</protein>